<proteinExistence type="predicted"/>
<accession>A0A8J4F6M8</accession>
<feature type="compositionally biased region" description="Low complexity" evidence="1">
    <location>
        <begin position="1394"/>
        <end position="1407"/>
    </location>
</feature>
<dbReference type="InterPro" id="IPR050870">
    <property type="entry name" value="FAST_kinase"/>
</dbReference>
<feature type="region of interest" description="Disordered" evidence="1">
    <location>
        <begin position="546"/>
        <end position="565"/>
    </location>
</feature>
<protein>
    <submittedName>
        <fullName evidence="2">Uncharacterized protein</fullName>
    </submittedName>
</protein>
<feature type="region of interest" description="Disordered" evidence="1">
    <location>
        <begin position="111"/>
        <end position="132"/>
    </location>
</feature>
<feature type="compositionally biased region" description="Low complexity" evidence="1">
    <location>
        <begin position="763"/>
        <end position="774"/>
    </location>
</feature>
<dbReference type="GO" id="GO:1901259">
    <property type="term" value="P:chloroplast rRNA processing"/>
    <property type="evidence" value="ECO:0007669"/>
    <property type="project" value="TreeGrafter"/>
</dbReference>
<evidence type="ECO:0000313" key="3">
    <source>
        <dbReference type="Proteomes" id="UP000747399"/>
    </source>
</evidence>
<feature type="region of interest" description="Disordered" evidence="1">
    <location>
        <begin position="1641"/>
        <end position="1670"/>
    </location>
</feature>
<organism evidence="2 3">
    <name type="scientific">Volvox africanus</name>
    <dbReference type="NCBI Taxonomy" id="51714"/>
    <lineage>
        <taxon>Eukaryota</taxon>
        <taxon>Viridiplantae</taxon>
        <taxon>Chlorophyta</taxon>
        <taxon>core chlorophytes</taxon>
        <taxon>Chlorophyceae</taxon>
        <taxon>CS clade</taxon>
        <taxon>Chlamydomonadales</taxon>
        <taxon>Volvocaceae</taxon>
        <taxon>Volvox</taxon>
    </lineage>
</organism>
<feature type="region of interest" description="Disordered" evidence="1">
    <location>
        <begin position="640"/>
        <end position="846"/>
    </location>
</feature>
<comment type="caution">
    <text evidence="2">The sequence shown here is derived from an EMBL/GenBank/DDBJ whole genome shotgun (WGS) entry which is preliminary data.</text>
</comment>
<dbReference type="EMBL" id="BNCO01000050">
    <property type="protein sequence ID" value="GIL62370.1"/>
    <property type="molecule type" value="Genomic_DNA"/>
</dbReference>
<feature type="compositionally biased region" description="Low complexity" evidence="1">
    <location>
        <begin position="228"/>
        <end position="269"/>
    </location>
</feature>
<dbReference type="Proteomes" id="UP000747399">
    <property type="component" value="Unassembled WGS sequence"/>
</dbReference>
<dbReference type="GO" id="GO:0005759">
    <property type="term" value="C:mitochondrial matrix"/>
    <property type="evidence" value="ECO:0007669"/>
    <property type="project" value="TreeGrafter"/>
</dbReference>
<feature type="compositionally biased region" description="Polar residues" evidence="1">
    <location>
        <begin position="775"/>
        <end position="784"/>
    </location>
</feature>
<feature type="region of interest" description="Disordered" evidence="1">
    <location>
        <begin position="1320"/>
        <end position="1355"/>
    </location>
</feature>
<feature type="region of interest" description="Disordered" evidence="1">
    <location>
        <begin position="373"/>
        <end position="403"/>
    </location>
</feature>
<dbReference type="GO" id="GO:0009507">
    <property type="term" value="C:chloroplast"/>
    <property type="evidence" value="ECO:0007669"/>
    <property type="project" value="GOC"/>
</dbReference>
<reference evidence="2" key="1">
    <citation type="journal article" date="2021" name="Proc. Natl. Acad. Sci. U.S.A.">
        <title>Three genomes in the algal genus Volvox reveal the fate of a haploid sex-determining region after a transition to homothallism.</title>
        <authorList>
            <person name="Yamamoto K."/>
            <person name="Hamaji T."/>
            <person name="Kawai-Toyooka H."/>
            <person name="Matsuzaki R."/>
            <person name="Takahashi F."/>
            <person name="Nishimura Y."/>
            <person name="Kawachi M."/>
            <person name="Noguchi H."/>
            <person name="Minakuchi Y."/>
            <person name="Umen J.G."/>
            <person name="Toyoda A."/>
            <person name="Nozaki H."/>
        </authorList>
    </citation>
    <scope>NUCLEOTIDE SEQUENCE</scope>
    <source>
        <strain evidence="2">NIES-3780</strain>
    </source>
</reference>
<dbReference type="PANTHER" id="PTHR21228:SF40">
    <property type="entry name" value="LD45607P"/>
    <property type="match status" value="1"/>
</dbReference>
<dbReference type="GO" id="GO:0000963">
    <property type="term" value="P:mitochondrial RNA processing"/>
    <property type="evidence" value="ECO:0007669"/>
    <property type="project" value="TreeGrafter"/>
</dbReference>
<dbReference type="GO" id="GO:0044528">
    <property type="term" value="P:regulation of mitochondrial mRNA stability"/>
    <property type="evidence" value="ECO:0007669"/>
    <property type="project" value="TreeGrafter"/>
</dbReference>
<feature type="compositionally biased region" description="Basic and acidic residues" evidence="1">
    <location>
        <begin position="1346"/>
        <end position="1355"/>
    </location>
</feature>
<gene>
    <name evidence="2" type="ORF">Vafri_16532</name>
</gene>
<sequence>MVAGSSAHWHPPRSQAFSRGPAPYLLAHPACKHAATLLTPNHDGEGGNSDALAPRLPVAPAQEHLGNPLSMLRQGSVGGPVTPVTLGTAIGDASARISDAARTGSKFHADATLHSTRGHGPRPRVPSRNSLGPAALTSWIKSSRNISRLQRLVRQYGSQMNHINVSAALTHLSQLSVEDAATAAALSATANAIKHRSGGLCTIPSGAVDGACPMSSSRDVSTPALHGVAVDEPPSASSSAPVSGDMSDSCTGTSSTTAVTSSPASLPSSKNGDSYCNPYDGVRELLSSLLTLVHEQLPHFEPRQLANTAWALGKWPAGLAGRDDALTAVLQASAPLLPHFGAQELANLLHGWASCAASSRAFSSGGSAGPTFDRALSSAPPMLSSQLPDGQAQAQDSSQTSALESRPRFHPHVFLMRHSRACLSHLKRGRFKMQELSNVLWSWGVLLGAGGAETGLVSGVEGSWSVETMLSDQDAPAAGALAIPYHELLTAQLQLGLESAGPQELANCMLSLARLQLLPAPEWFEAFLLASRRHLLADIDQEAVTAGSTTNSERPNRGSVTMRPRVGFSPQELSNLLWGCSKLHLRLPPSYLDDVAPALERCLPLMTLPERVSVLWALAWQAKLNAGDWRSLWDTLAEPEATAAAPAPRQKTQGPGQEGMTTGARAVERWEGEHDPTADAVREEREAEWPPTGGPGSEENTSEMHRGQEGLVSGAPRRAAPRTTAAGDVVDPAGWCAGEGESGVSSTGETGQLSELLKAESRPAGMTTPGTATTSGWQCATPRSTDVGDQPSDPVTEAPPSFQAPSSPLVLKMSPGSAAAAGCQARVPGDPQPGKAGPERDPLTVQPEPHEQCQMQAPLLHQPQLQPTEKARWAGPVTQHVGPATASAGKDAPLVRRVVLAVLDPLQRTPGASTPQDISMTLWSVATLAAARGGCRAPLEAAAGASPHLRGGDGFSHCNNYGDDYSGHDRSDGADGDAADGPALLAPPDADVLVQVWSRGLEDMSPQGQANCVWAAARLRLRLPHRLQGRLAIWLLQRAQDLSPAELAAVLRGLGLLSPQLQPSQELARATVILLDQAYLRYARYGLCELAQVCYGGALLLRLLRRSGGASGSLCPELDELALLQQIPSPAAAAIRMSMDLEDAGVSWSAVGTAAPWPGSGTAAGGGGMSPVMAATAAVSAAAQQRRLLQPLDALVGRLQQAYQREEGQKGLTAANRAVDPSGGRDGVRVVPEIAPWGDLAPYSPSALGLQVLVMTLEAVALILPIHGSSVRGSELSAWCQDLVRVHVRSIVIEPRHHVRALAPLLHAVAASAMSSVRAARARKQAERERRHAALTSGTAALPRSSMDEFTRSGRVAERREELMQLRQALGKFEASQQLQQDQPGARPTQRLPVQQQQPTVMVVQSQAQQHESVQASQAQLQRPQQQQQQQLPPGPSTQSATWAASGLSADWLQRFMSASASSLRDATPKEAAMMLWAMSSLGVQPPDPWVRSLLNAVEPYLYATITGRAGDYGVSDQTLGILLSSLGHLRVQPSPQWMAMALAAVDFWAGAGGDIRGHREQGGMDTAALLGVLCGLAYLEWPLPADWLARLVRTAAPQLGRLNPTERTRAYMAVASLDAALADRVGFEFSELLAVGRAGRGTGGGAEWERGEEGTAQQRTLFSRSRGGW</sequence>
<dbReference type="GO" id="GO:0003723">
    <property type="term" value="F:RNA binding"/>
    <property type="evidence" value="ECO:0007669"/>
    <property type="project" value="TreeGrafter"/>
</dbReference>
<evidence type="ECO:0000313" key="2">
    <source>
        <dbReference type="EMBL" id="GIL62370.1"/>
    </source>
</evidence>
<keyword evidence="3" id="KW-1185">Reference proteome</keyword>
<dbReference type="PANTHER" id="PTHR21228">
    <property type="entry name" value="FAST LEU-RICH DOMAIN-CONTAINING"/>
    <property type="match status" value="1"/>
</dbReference>
<dbReference type="GO" id="GO:0035770">
    <property type="term" value="C:ribonucleoprotein granule"/>
    <property type="evidence" value="ECO:0007669"/>
    <property type="project" value="TreeGrafter"/>
</dbReference>
<feature type="compositionally biased region" description="Low complexity" evidence="1">
    <location>
        <begin position="738"/>
        <end position="751"/>
    </location>
</feature>
<name>A0A8J4F6M8_9CHLO</name>
<feature type="region of interest" description="Disordered" evidence="1">
    <location>
        <begin position="212"/>
        <end position="273"/>
    </location>
</feature>
<feature type="compositionally biased region" description="Basic and acidic residues" evidence="1">
    <location>
        <begin position="666"/>
        <end position="688"/>
    </location>
</feature>
<feature type="compositionally biased region" description="Low complexity" evidence="1">
    <location>
        <begin position="391"/>
        <end position="402"/>
    </location>
</feature>
<feature type="compositionally biased region" description="Low complexity" evidence="1">
    <location>
        <begin position="715"/>
        <end position="726"/>
    </location>
</feature>
<feature type="region of interest" description="Disordered" evidence="1">
    <location>
        <begin position="1375"/>
        <end position="1444"/>
    </location>
</feature>
<feature type="compositionally biased region" description="Low complexity" evidence="1">
    <location>
        <begin position="1415"/>
        <end position="1432"/>
    </location>
</feature>
<evidence type="ECO:0000256" key="1">
    <source>
        <dbReference type="SAM" id="MobiDB-lite"/>
    </source>
</evidence>